<evidence type="ECO:0000256" key="2">
    <source>
        <dbReference type="ARBA" id="ARBA00022801"/>
    </source>
</evidence>
<dbReference type="InterPro" id="IPR029058">
    <property type="entry name" value="AB_hydrolase_fold"/>
</dbReference>
<evidence type="ECO:0000259" key="3">
    <source>
        <dbReference type="Pfam" id="PF07859"/>
    </source>
</evidence>
<feature type="domain" description="Alpha/beta hydrolase fold-3" evidence="3">
    <location>
        <begin position="133"/>
        <end position="294"/>
    </location>
</feature>
<dbReference type="PROSITE" id="PS01173">
    <property type="entry name" value="LIPASE_GDXG_HIS"/>
    <property type="match status" value="1"/>
</dbReference>
<comment type="caution">
    <text evidence="4">The sequence shown here is derived from an EMBL/GenBank/DDBJ whole genome shotgun (WGS) entry which is preliminary data.</text>
</comment>
<dbReference type="GO" id="GO:0004771">
    <property type="term" value="F:sterol ester esterase activity"/>
    <property type="evidence" value="ECO:0007669"/>
    <property type="project" value="TreeGrafter"/>
</dbReference>
<name>A0A1Y3ANW1_EURMA</name>
<dbReference type="GO" id="GO:0004806">
    <property type="term" value="F:triacylglycerol lipase activity"/>
    <property type="evidence" value="ECO:0007669"/>
    <property type="project" value="TreeGrafter"/>
</dbReference>
<dbReference type="PANTHER" id="PTHR23025">
    <property type="entry name" value="TRIACYLGLYCEROL LIPASE"/>
    <property type="match status" value="1"/>
</dbReference>
<gene>
    <name evidence="4" type="ORF">BLA29_004062</name>
</gene>
<dbReference type="Proteomes" id="UP000194236">
    <property type="component" value="Unassembled WGS sequence"/>
</dbReference>
<dbReference type="SUPFAM" id="SSF53474">
    <property type="entry name" value="alpha/beta-Hydrolases"/>
    <property type="match status" value="1"/>
</dbReference>
<dbReference type="GO" id="GO:0019433">
    <property type="term" value="P:triglyceride catabolic process"/>
    <property type="evidence" value="ECO:0007669"/>
    <property type="project" value="TreeGrafter"/>
</dbReference>
<organism evidence="4 5">
    <name type="scientific">Euroglyphus maynei</name>
    <name type="common">Mayne's house dust mite</name>
    <dbReference type="NCBI Taxonomy" id="6958"/>
    <lineage>
        <taxon>Eukaryota</taxon>
        <taxon>Metazoa</taxon>
        <taxon>Ecdysozoa</taxon>
        <taxon>Arthropoda</taxon>
        <taxon>Chelicerata</taxon>
        <taxon>Arachnida</taxon>
        <taxon>Acari</taxon>
        <taxon>Acariformes</taxon>
        <taxon>Sarcoptiformes</taxon>
        <taxon>Astigmata</taxon>
        <taxon>Psoroptidia</taxon>
        <taxon>Analgoidea</taxon>
        <taxon>Pyroglyphidae</taxon>
        <taxon>Pyroglyphinae</taxon>
        <taxon>Euroglyphus</taxon>
    </lineage>
</organism>
<dbReference type="OrthoDB" id="6413688at2759"/>
<dbReference type="Pfam" id="PF07859">
    <property type="entry name" value="Abhydrolase_3"/>
    <property type="match status" value="1"/>
</dbReference>
<keyword evidence="2" id="KW-0378">Hydrolase</keyword>
<proteinExistence type="inferred from homology"/>
<evidence type="ECO:0000313" key="4">
    <source>
        <dbReference type="EMBL" id="OTF70142.1"/>
    </source>
</evidence>
<dbReference type="AlphaFoldDB" id="A0A1Y3ANW1"/>
<keyword evidence="5" id="KW-1185">Reference proteome</keyword>
<accession>A0A1Y3ANW1</accession>
<dbReference type="PANTHER" id="PTHR23025:SF3">
    <property type="entry name" value="HORMONE-SENSITIVE LIPASE"/>
    <property type="match status" value="1"/>
</dbReference>
<sequence>MSKVMQLFTNFMAIYSTQWKSFKIYNWLSTKARAQMFTNMVLNVNVDCLQSMWNITDFPLVKIFTPSFWNRFIIENTNIYAPRQKRWIIDATKPIVHDRQADPSVPYPKMKSPSSIRGLLFRYRHNPKNKSLMLHLHGGGFISQSPESHACYLVKWVRKLDDIPILSVDYTLSPQAIFPEALQEILDMYLWIISKDPEVEKALGFLPEKIVFCGDSAGGNFGMVMMFILNQIQKKISESDEDKEKFRYPNGLFLFYAPLVVATMVSPSRILTSVDGLIPLGTLLNCLGAYLPDEIFEDNLPEEDETVDCVKGKETVVYQLGGYFMHKFKDILSYLLQLKGMCFKYKTKMFDYKFTFFTVVYRIKPWYRRTNNLKKCLDKMNTFVQNPFVSPLLAESVKDFNHIPLYLYPLTFDAFLDDSIEMAKRWQKDKVKVEILDDLPHGFLNFVDFDYKARKASYKCIDRIKDILQHIDD</sequence>
<comment type="similarity">
    <text evidence="1">Belongs to the 'GDXG' lipolytic enzyme family.</text>
</comment>
<dbReference type="EMBL" id="MUJZ01067140">
    <property type="protein sequence ID" value="OTF70142.1"/>
    <property type="molecule type" value="Genomic_DNA"/>
</dbReference>
<protein>
    <submittedName>
        <fullName evidence="4">Hormone-sensitive lipase-like protein</fullName>
    </submittedName>
</protein>
<evidence type="ECO:0000313" key="5">
    <source>
        <dbReference type="Proteomes" id="UP000194236"/>
    </source>
</evidence>
<dbReference type="Gene3D" id="3.40.50.1820">
    <property type="entry name" value="alpha/beta hydrolase"/>
    <property type="match status" value="1"/>
</dbReference>
<dbReference type="InterPro" id="IPR013094">
    <property type="entry name" value="AB_hydrolase_3"/>
</dbReference>
<evidence type="ECO:0000256" key="1">
    <source>
        <dbReference type="ARBA" id="ARBA00010515"/>
    </source>
</evidence>
<dbReference type="GO" id="GO:0005829">
    <property type="term" value="C:cytosol"/>
    <property type="evidence" value="ECO:0007669"/>
    <property type="project" value="TreeGrafter"/>
</dbReference>
<reference evidence="4 5" key="1">
    <citation type="submission" date="2017-03" db="EMBL/GenBank/DDBJ databases">
        <title>Genome Survey of Euroglyphus maynei.</title>
        <authorList>
            <person name="Arlian L.G."/>
            <person name="Morgan M.S."/>
            <person name="Rider S.D."/>
        </authorList>
    </citation>
    <scope>NUCLEOTIDE SEQUENCE [LARGE SCALE GENOMIC DNA]</scope>
    <source>
        <strain evidence="4">Arlian Lab</strain>
        <tissue evidence="4">Whole body</tissue>
    </source>
</reference>
<dbReference type="InterPro" id="IPR002168">
    <property type="entry name" value="Lipase_GDXG_HIS_AS"/>
</dbReference>